<dbReference type="OrthoDB" id="6382824at2759"/>
<keyword evidence="4" id="KW-1185">Reference proteome</keyword>
<evidence type="ECO:0000256" key="1">
    <source>
        <dbReference type="SAM" id="MobiDB-lite"/>
    </source>
</evidence>
<feature type="compositionally biased region" description="Low complexity" evidence="1">
    <location>
        <begin position="574"/>
        <end position="586"/>
    </location>
</feature>
<proteinExistence type="predicted"/>
<feature type="region of interest" description="Disordered" evidence="1">
    <location>
        <begin position="1397"/>
        <end position="1423"/>
    </location>
</feature>
<accession>A0A1J1JAP9</accession>
<feature type="region of interest" description="Disordered" evidence="1">
    <location>
        <begin position="570"/>
        <end position="590"/>
    </location>
</feature>
<feature type="region of interest" description="Disordered" evidence="1">
    <location>
        <begin position="652"/>
        <end position="673"/>
    </location>
</feature>
<evidence type="ECO:0000313" key="4">
    <source>
        <dbReference type="Proteomes" id="UP000183832"/>
    </source>
</evidence>
<feature type="compositionally biased region" description="Low complexity" evidence="1">
    <location>
        <begin position="1093"/>
        <end position="1108"/>
    </location>
</feature>
<feature type="compositionally biased region" description="Low complexity" evidence="1">
    <location>
        <begin position="863"/>
        <end position="877"/>
    </location>
</feature>
<feature type="compositionally biased region" description="Polar residues" evidence="1">
    <location>
        <begin position="156"/>
        <end position="165"/>
    </location>
</feature>
<dbReference type="Proteomes" id="UP000183832">
    <property type="component" value="Unassembled WGS sequence"/>
</dbReference>
<feature type="compositionally biased region" description="Polar residues" evidence="1">
    <location>
        <begin position="879"/>
        <end position="894"/>
    </location>
</feature>
<feature type="compositionally biased region" description="Low complexity" evidence="1">
    <location>
        <begin position="1128"/>
        <end position="1145"/>
    </location>
</feature>
<feature type="compositionally biased region" description="Low complexity" evidence="1">
    <location>
        <begin position="166"/>
        <end position="188"/>
    </location>
</feature>
<feature type="region of interest" description="Disordered" evidence="1">
    <location>
        <begin position="1074"/>
        <end position="1212"/>
    </location>
</feature>
<feature type="compositionally biased region" description="Basic and acidic residues" evidence="1">
    <location>
        <begin position="1398"/>
        <end position="1419"/>
    </location>
</feature>
<gene>
    <name evidence="3" type="ORF">CLUMA_CG021426</name>
</gene>
<keyword evidence="2" id="KW-0732">Signal</keyword>
<feature type="compositionally biased region" description="Low complexity" evidence="1">
    <location>
        <begin position="836"/>
        <end position="849"/>
    </location>
</feature>
<feature type="chain" id="PRO_5009619246" evidence="2">
    <location>
        <begin position="24"/>
        <end position="1540"/>
    </location>
</feature>
<feature type="compositionally biased region" description="Low complexity" evidence="1">
    <location>
        <begin position="655"/>
        <end position="667"/>
    </location>
</feature>
<name>A0A1J1JAP9_9DIPT</name>
<feature type="compositionally biased region" description="Low complexity" evidence="1">
    <location>
        <begin position="1168"/>
        <end position="1195"/>
    </location>
</feature>
<dbReference type="EMBL" id="CVRI01000075">
    <property type="protein sequence ID" value="CRL08654.1"/>
    <property type="molecule type" value="Genomic_DNA"/>
</dbReference>
<feature type="compositionally biased region" description="Pro residues" evidence="1">
    <location>
        <begin position="189"/>
        <end position="202"/>
    </location>
</feature>
<dbReference type="STRING" id="568069.A0A1J1JAP9"/>
<protein>
    <submittedName>
        <fullName evidence="3">CLUMA_CG021426, isoform A</fullName>
    </submittedName>
</protein>
<sequence>MRFLNKQLTLTIALIYVCITVNGERWSRQLHPNAPVTANDWVPIRNGKTINFNQDLLAAPQTQYQFFAEPLNNRFGLQQAHPVHISHPVPSPSEINNFAVQNPPPFQYLSNPQKTRTVQTFGGPLNNKPIAEPLVQNPPPFQYMQEVQRGPHVRHYQSQPIPKSIQSFPPNTQPTFQQTRTPQFQKSQSPPPFQSIPTPPPFYQLETEPQPQTEDQVQLLYVPFNSLYQQQQQNQQQSPRGSFDETKTNRFNILNQPVSASLINDFYSQNEVQEFAEKPITTKKPVTTRRPTIAPVTSSLKPTTPFESVTKPKPHQPPLSMFVAIDKFKGKATEADVLNTLKHSNSIDVMDSITSGNAPKVFIGPSGMPPPSGYEKFDLPYLSSIEGTRYERKIEQLPFFVAPLSYRTPPGFSKIPLPAPHVGSVVVNQPPNEIEKEESLGLTQEAYYTKQPVTTVTQNIETSPKTHQKISLTSGFNYSPNGDVQLIRNEYTFPTLSPSRSTAPPTFQTQSRTVFTTPRPSFAAQTASPSTAETPLTKVAYKHIEEQRNYGHSSYNPTTTTRIPVTRSKLENFPTSPRSTARASSTQKPKSYVELEEHKIVNEEYFGVEKERRPTFSFKFGTEVDKPSANFNFRPIPNFNFDENDYETTRKPRVKTTTTTTTKTTPETTRKSVSQFSFPSSTFAPTPSFDISPTVSVIENSEVFGGTDGNFFEFRSTPRPTTQEYTHNRFNLGNEQTYTQNNLYTPSQYSQEVTDIVKEPENYVTNDDIQTTDNPDYTLPSELPQISPQLPGWINSLTEDKWMQKSNITEEPSTTTTPATTTTTSTRRPINRGSRRPVTSSYRSTSSDTTSERRQPTARRRPTQYTSRSSISSTEASFPSRSETSFPTRSTVSRGSKVKYSPSAEERSRFRTRSRTPVKKEEENIAYQRDVLNQNYPSSVRPIIQQQESTTEKFVESIHIHNEPSSTPTAEHIINDYNAPLESVEVIPLGGNSNDNSEHRFKSPTYYEDTFDTTTVTTTSSSTQETSLPSNHKQFSNSFVGLPEQVDIPQHKTVAHRLKGNFNYKHRNIDAFYNSHDSTTQKPDNEDDEILITVPTTQSTPRETTTVEITQSPIPRRSNFPRRRLPFSTTTTESTISPDTESSTEYSSRQKTRKENVVVVKKIRGRVRQTTTTTEGPETTRRSVAVRTRASYNRNSNRESTRNREAETSNEEYKPRFRIRENTSRFRLETQESQWSAGYNQNSFQPLDGDKLKSFKSTEIDDEQEIVTARPEGEKDNYLFNVSASVLPTKAEKTSSENDDSINVITTTTEKETILEKKIKDDDDLGSSFEKFVKDVLEDIEDEEVKTDTKIEKKPIVNDKKAGRRGVWKRVKVRPADGFETAETQNIGKHLYNAVTDNNKKENEKHKQQETTTEKKDLIDTTTTQEPLEHVFSETTTLEPSTESPKTGMFDEARKALSELFSDEDSDDGVNMEQADDKLEALIDSTTTQIPTTEYPTTFTSAVKSEESVVMSNSKQVKTSTSQKVTGEICYRGRCIKTEE</sequence>
<evidence type="ECO:0000256" key="2">
    <source>
        <dbReference type="SAM" id="SignalP"/>
    </source>
</evidence>
<feature type="compositionally biased region" description="Basic and acidic residues" evidence="1">
    <location>
        <begin position="1196"/>
        <end position="1212"/>
    </location>
</feature>
<feature type="region of interest" description="Disordered" evidence="1">
    <location>
        <begin position="150"/>
        <end position="214"/>
    </location>
</feature>
<feature type="signal peptide" evidence="2">
    <location>
        <begin position="1"/>
        <end position="23"/>
    </location>
</feature>
<reference evidence="3 4" key="1">
    <citation type="submission" date="2015-04" db="EMBL/GenBank/DDBJ databases">
        <authorList>
            <person name="Syromyatnikov M.Y."/>
            <person name="Popov V.N."/>
        </authorList>
    </citation>
    <scope>NUCLEOTIDE SEQUENCE [LARGE SCALE GENOMIC DNA]</scope>
</reference>
<organism evidence="3 4">
    <name type="scientific">Clunio marinus</name>
    <dbReference type="NCBI Taxonomy" id="568069"/>
    <lineage>
        <taxon>Eukaryota</taxon>
        <taxon>Metazoa</taxon>
        <taxon>Ecdysozoa</taxon>
        <taxon>Arthropoda</taxon>
        <taxon>Hexapoda</taxon>
        <taxon>Insecta</taxon>
        <taxon>Pterygota</taxon>
        <taxon>Neoptera</taxon>
        <taxon>Endopterygota</taxon>
        <taxon>Diptera</taxon>
        <taxon>Nematocera</taxon>
        <taxon>Chironomoidea</taxon>
        <taxon>Chironomidae</taxon>
        <taxon>Clunio</taxon>
    </lineage>
</organism>
<feature type="region of interest" description="Disordered" evidence="1">
    <location>
        <begin position="806"/>
        <end position="919"/>
    </location>
</feature>
<evidence type="ECO:0000313" key="3">
    <source>
        <dbReference type="EMBL" id="CRL08654.1"/>
    </source>
</evidence>
<feature type="compositionally biased region" description="Low complexity" evidence="1">
    <location>
        <begin position="809"/>
        <end position="826"/>
    </location>
</feature>